<name>A0ABU3VEG8_9RHOB</name>
<dbReference type="EMBL" id="JASMWN010000008">
    <property type="protein sequence ID" value="MDU9004556.1"/>
    <property type="molecule type" value="Genomic_DNA"/>
</dbReference>
<reference evidence="2" key="1">
    <citation type="submission" date="2023-05" db="EMBL/GenBank/DDBJ databases">
        <title>Sedimentitalea sp. nov. JM2-8.</title>
        <authorList>
            <person name="Huang J."/>
        </authorList>
    </citation>
    <scope>NUCLEOTIDE SEQUENCE [LARGE SCALE GENOMIC DNA]</scope>
    <source>
        <strain evidence="2">KHS03</strain>
    </source>
</reference>
<dbReference type="Proteomes" id="UP001255416">
    <property type="component" value="Unassembled WGS sequence"/>
</dbReference>
<proteinExistence type="predicted"/>
<evidence type="ECO:0000313" key="2">
    <source>
        <dbReference type="Proteomes" id="UP001255416"/>
    </source>
</evidence>
<sequence>MKTGTALTLGSVLAKATDAAADSVKADPENDFRNVLEHLRLALNERGFSQIPAQPIVSEMIDYNGGLRHDSDLGQLEAAQFVVQPCARLADIEERERADILPLFHECACRHAEGVDPGANARMLVRLLTDEFGLDPTRLAFVSVPIAEAMRPDMADLGFDFDEKVFIRDQDEAFAARDSSGFFFQDPSLPDHMVTMGVYYRLSEDGAAALTAYPPPPDWSEIAEIVIDGASPQVFAIGVERLALVTSGRFPSWQHRLARLRDAVANDSSGREPPPGMSRYE</sequence>
<evidence type="ECO:0000313" key="1">
    <source>
        <dbReference type="EMBL" id="MDU9004556.1"/>
    </source>
</evidence>
<protein>
    <submittedName>
        <fullName evidence="1">Uncharacterized protein</fullName>
    </submittedName>
</protein>
<organism evidence="1 2">
    <name type="scientific">Sedimentitalea todarodis</name>
    <dbReference type="NCBI Taxonomy" id="1631240"/>
    <lineage>
        <taxon>Bacteria</taxon>
        <taxon>Pseudomonadati</taxon>
        <taxon>Pseudomonadota</taxon>
        <taxon>Alphaproteobacteria</taxon>
        <taxon>Rhodobacterales</taxon>
        <taxon>Paracoccaceae</taxon>
        <taxon>Sedimentitalea</taxon>
    </lineage>
</organism>
<comment type="caution">
    <text evidence="1">The sequence shown here is derived from an EMBL/GenBank/DDBJ whole genome shotgun (WGS) entry which is preliminary data.</text>
</comment>
<accession>A0ABU3VEG8</accession>
<keyword evidence="2" id="KW-1185">Reference proteome</keyword>
<gene>
    <name evidence="1" type="ORF">QO231_11920</name>
</gene>